<keyword evidence="1" id="KW-1133">Transmembrane helix</keyword>
<evidence type="ECO:0000313" key="2">
    <source>
        <dbReference type="EMBL" id="CZR54722.1"/>
    </source>
</evidence>
<organism evidence="2 3">
    <name type="scientific">Phialocephala subalpina</name>
    <dbReference type="NCBI Taxonomy" id="576137"/>
    <lineage>
        <taxon>Eukaryota</taxon>
        <taxon>Fungi</taxon>
        <taxon>Dikarya</taxon>
        <taxon>Ascomycota</taxon>
        <taxon>Pezizomycotina</taxon>
        <taxon>Leotiomycetes</taxon>
        <taxon>Helotiales</taxon>
        <taxon>Mollisiaceae</taxon>
        <taxon>Phialocephala</taxon>
        <taxon>Phialocephala fortinii species complex</taxon>
    </lineage>
</organism>
<reference evidence="2 3" key="1">
    <citation type="submission" date="2016-03" db="EMBL/GenBank/DDBJ databases">
        <authorList>
            <person name="Ploux O."/>
        </authorList>
    </citation>
    <scope>NUCLEOTIDE SEQUENCE [LARGE SCALE GENOMIC DNA]</scope>
    <source>
        <strain evidence="2 3">UAMH 11012</strain>
    </source>
</reference>
<feature type="transmembrane region" description="Helical" evidence="1">
    <location>
        <begin position="71"/>
        <end position="96"/>
    </location>
</feature>
<name>A0A1L7WPM7_9HELO</name>
<dbReference type="AlphaFoldDB" id="A0A1L7WPM7"/>
<accession>A0A1L7WPM7</accession>
<keyword evidence="1" id="KW-0812">Transmembrane</keyword>
<dbReference type="Proteomes" id="UP000184330">
    <property type="component" value="Unassembled WGS sequence"/>
</dbReference>
<proteinExistence type="predicted"/>
<evidence type="ECO:0000256" key="1">
    <source>
        <dbReference type="SAM" id="Phobius"/>
    </source>
</evidence>
<protein>
    <submittedName>
        <fullName evidence="2">Uncharacterized protein</fullName>
    </submittedName>
</protein>
<keyword evidence="3" id="KW-1185">Reference proteome</keyword>
<gene>
    <name evidence="2" type="ORF">PAC_04606</name>
</gene>
<sequence>MKAQNSPYNGGPQTLTVNQPKIMSMWWPMGILFAWIACLIAGAALIGSWVSNSNCVFDSDYDITTCDGKNGSYYAGLAFICIAIILKLVFWVLIIVRCYQRRKGYVAVTTVTHVGEAGIPLNAYQPYGGAQQVPGYANQAYADRPMPAEGHYAPQYAPQVATERNCLQCGTRNSGQWCVKCGAQVPM</sequence>
<feature type="transmembrane region" description="Helical" evidence="1">
    <location>
        <begin position="31"/>
        <end position="51"/>
    </location>
</feature>
<dbReference type="EMBL" id="FJOG01000005">
    <property type="protein sequence ID" value="CZR54722.1"/>
    <property type="molecule type" value="Genomic_DNA"/>
</dbReference>
<evidence type="ECO:0000313" key="3">
    <source>
        <dbReference type="Proteomes" id="UP000184330"/>
    </source>
</evidence>
<keyword evidence="1" id="KW-0472">Membrane</keyword>
<dbReference type="OrthoDB" id="3453456at2759"/>